<keyword evidence="6" id="KW-0812">Transmembrane</keyword>
<evidence type="ECO:0000313" key="11">
    <source>
        <dbReference type="EMBL" id="KAK9909941.1"/>
    </source>
</evidence>
<keyword evidence="7" id="KW-0809">Transit peptide</keyword>
<dbReference type="Pfam" id="PF11891">
    <property type="entry name" value="RETICULATA-like"/>
    <property type="match status" value="1"/>
</dbReference>
<evidence type="ECO:0000256" key="1">
    <source>
        <dbReference type="ARBA" id="ARBA00004141"/>
    </source>
</evidence>
<keyword evidence="5" id="KW-0934">Plastid</keyword>
<keyword evidence="8" id="KW-1133">Transmembrane helix</keyword>
<sequence>MQLGFLQRSGFGRADNLPCTATGGGGGTGDNSPPGGSGGGGDGDGEGDEDDELLSKKQAEELAAAKGVELPADFLEAAAGEGLRRSALQAYLALQGTLFAGWLSRLLPAFRDRLIADPRFFFKVFSEVAIDTGCATVAEVRKRGDDFWDEFDFYLSDLIVGCVLDVVLVTLLAPVAVIGARSRAAKATGMHKILARIPSAVFAPSPAGAPRYTVLDRSACLGIKFLEYSLAGLVCGFAGQGIANGLMQLKRNVSGVTEGVDIPPVGKTALTWAFFMGTSSNVRYQIVYGIEHLVEVTVAKKIPAAAYATTLIVRFINNIVGGENFIDMARWTGIQ</sequence>
<reference evidence="11 12" key="1">
    <citation type="journal article" date="2024" name="Nat. Commun.">
        <title>Phylogenomics reveals the evolutionary origins of lichenization in chlorophyte algae.</title>
        <authorList>
            <person name="Puginier C."/>
            <person name="Libourel C."/>
            <person name="Otte J."/>
            <person name="Skaloud P."/>
            <person name="Haon M."/>
            <person name="Grisel S."/>
            <person name="Petersen M."/>
            <person name="Berrin J.G."/>
            <person name="Delaux P.M."/>
            <person name="Dal Grande F."/>
            <person name="Keller J."/>
        </authorList>
    </citation>
    <scope>NUCLEOTIDE SEQUENCE [LARGE SCALE GENOMIC DNA]</scope>
    <source>
        <strain evidence="11 12">SAG 216-7</strain>
    </source>
</reference>
<comment type="similarity">
    <text evidence="3">Belongs to the RETICULATA family.</text>
</comment>
<protein>
    <submittedName>
        <fullName evidence="11">Uncharacterized protein</fullName>
    </submittedName>
</protein>
<proteinExistence type="inferred from homology"/>
<dbReference type="EMBL" id="JALJOT010000006">
    <property type="protein sequence ID" value="KAK9909941.1"/>
    <property type="molecule type" value="Genomic_DNA"/>
</dbReference>
<dbReference type="PANTHER" id="PTHR31038:SF10">
    <property type="entry name" value="OS04G0524400 PROTEIN"/>
    <property type="match status" value="1"/>
</dbReference>
<organism evidence="11 12">
    <name type="scientific">Coccomyxa subellipsoidea</name>
    <dbReference type="NCBI Taxonomy" id="248742"/>
    <lineage>
        <taxon>Eukaryota</taxon>
        <taxon>Viridiplantae</taxon>
        <taxon>Chlorophyta</taxon>
        <taxon>core chlorophytes</taxon>
        <taxon>Trebouxiophyceae</taxon>
        <taxon>Trebouxiophyceae incertae sedis</taxon>
        <taxon>Coccomyxaceae</taxon>
        <taxon>Coccomyxa</taxon>
    </lineage>
</organism>
<feature type="region of interest" description="Disordered" evidence="10">
    <location>
        <begin position="1"/>
        <end position="52"/>
    </location>
</feature>
<keyword evidence="12" id="KW-1185">Reference proteome</keyword>
<gene>
    <name evidence="11" type="ORF">WJX75_009820</name>
</gene>
<name>A0ABR2YSL1_9CHLO</name>
<comment type="caution">
    <text evidence="11">The sequence shown here is derived from an EMBL/GenBank/DDBJ whole genome shotgun (WGS) entry which is preliminary data.</text>
</comment>
<dbReference type="Proteomes" id="UP001491310">
    <property type="component" value="Unassembled WGS sequence"/>
</dbReference>
<evidence type="ECO:0000256" key="7">
    <source>
        <dbReference type="ARBA" id="ARBA00022946"/>
    </source>
</evidence>
<evidence type="ECO:0000256" key="8">
    <source>
        <dbReference type="ARBA" id="ARBA00022989"/>
    </source>
</evidence>
<accession>A0ABR2YSL1</accession>
<evidence type="ECO:0000256" key="2">
    <source>
        <dbReference type="ARBA" id="ARBA00004229"/>
    </source>
</evidence>
<keyword evidence="4" id="KW-0150">Chloroplast</keyword>
<evidence type="ECO:0000256" key="3">
    <source>
        <dbReference type="ARBA" id="ARBA00010793"/>
    </source>
</evidence>
<dbReference type="InterPro" id="IPR021825">
    <property type="entry name" value="RETICULATA-related"/>
</dbReference>
<dbReference type="PANTHER" id="PTHR31038">
    <property type="entry name" value="EXPRESSED PROTEIN-RELATED"/>
    <property type="match status" value="1"/>
</dbReference>
<evidence type="ECO:0000256" key="5">
    <source>
        <dbReference type="ARBA" id="ARBA00022640"/>
    </source>
</evidence>
<evidence type="ECO:0000256" key="10">
    <source>
        <dbReference type="SAM" id="MobiDB-lite"/>
    </source>
</evidence>
<evidence type="ECO:0000256" key="6">
    <source>
        <dbReference type="ARBA" id="ARBA00022692"/>
    </source>
</evidence>
<feature type="compositionally biased region" description="Acidic residues" evidence="10">
    <location>
        <begin position="43"/>
        <end position="52"/>
    </location>
</feature>
<evidence type="ECO:0000256" key="9">
    <source>
        <dbReference type="ARBA" id="ARBA00023136"/>
    </source>
</evidence>
<evidence type="ECO:0000256" key="4">
    <source>
        <dbReference type="ARBA" id="ARBA00022528"/>
    </source>
</evidence>
<evidence type="ECO:0000313" key="12">
    <source>
        <dbReference type="Proteomes" id="UP001491310"/>
    </source>
</evidence>
<comment type="subcellular location">
    <subcellularLocation>
        <location evidence="1">Membrane</location>
        <topology evidence="1">Multi-pass membrane protein</topology>
    </subcellularLocation>
    <subcellularLocation>
        <location evidence="2">Plastid</location>
        <location evidence="2">Chloroplast</location>
    </subcellularLocation>
</comment>
<feature type="compositionally biased region" description="Gly residues" evidence="10">
    <location>
        <begin position="22"/>
        <end position="42"/>
    </location>
</feature>
<keyword evidence="9" id="KW-0472">Membrane</keyword>